<proteinExistence type="predicted"/>
<accession>A0ABX9DX78</accession>
<name>A0ABX9DX78_9PSEU</name>
<comment type="caution">
    <text evidence="1">The sequence shown here is derived from an EMBL/GenBank/DDBJ whole genome shotgun (WGS) entry which is preliminary data.</text>
</comment>
<reference evidence="1 2" key="1">
    <citation type="submission" date="2018-06" db="EMBL/GenBank/DDBJ databases">
        <title>Genomic Encyclopedia of Type Strains, Phase IV (KMG-IV): sequencing the most valuable type-strain genomes for metagenomic binning, comparative biology and taxonomic classification.</title>
        <authorList>
            <person name="Goeker M."/>
        </authorList>
    </citation>
    <scope>NUCLEOTIDE SEQUENCE [LARGE SCALE GENOMIC DNA]</scope>
    <source>
        <strain evidence="1 2">DSM 45479</strain>
    </source>
</reference>
<organism evidence="1 2">
    <name type="scientific">Lentzea atacamensis</name>
    <dbReference type="NCBI Taxonomy" id="531938"/>
    <lineage>
        <taxon>Bacteria</taxon>
        <taxon>Bacillati</taxon>
        <taxon>Actinomycetota</taxon>
        <taxon>Actinomycetes</taxon>
        <taxon>Pseudonocardiales</taxon>
        <taxon>Pseudonocardiaceae</taxon>
        <taxon>Lentzea</taxon>
    </lineage>
</organism>
<sequence>MKAVEAKVEEFEFEAYTRHSDNNMLNMVTYLPLSEQEQREADSVLKIG</sequence>
<dbReference type="Proteomes" id="UP000248714">
    <property type="component" value="Unassembled WGS sequence"/>
</dbReference>
<keyword evidence="2" id="KW-1185">Reference proteome</keyword>
<gene>
    <name evidence="1" type="ORF">C8D87_11871</name>
</gene>
<dbReference type="EMBL" id="QLTT01000018">
    <property type="protein sequence ID" value="RAS58116.1"/>
    <property type="molecule type" value="Genomic_DNA"/>
</dbReference>
<evidence type="ECO:0000313" key="1">
    <source>
        <dbReference type="EMBL" id="RAS58116.1"/>
    </source>
</evidence>
<evidence type="ECO:0000313" key="2">
    <source>
        <dbReference type="Proteomes" id="UP000248714"/>
    </source>
</evidence>
<protein>
    <submittedName>
        <fullName evidence="1">Uncharacterized protein</fullName>
    </submittedName>
</protein>
<dbReference type="RefSeq" id="WP_170166817.1">
    <property type="nucleotide sequence ID" value="NZ_QLTT01000018.1"/>
</dbReference>